<dbReference type="InterPro" id="IPR036291">
    <property type="entry name" value="NAD(P)-bd_dom_sf"/>
</dbReference>
<sequence length="285" mass="32396">MKHPKVTYLLGDIRDYNRVNELIRFYSPDYIVVASALKHIDKCEYEVGEAMKTNVLGVENVIQSVLTICRENGPCPDGVLYISTDKACSPINTYGLTKALGEKAMISTAYKTRETTHGFRFMVVRYGNVLGSRGSIMEVLNKHFTAEGANDELRITDENMTRFIMTQLQAVRLINYTLQRGVSGDIVVPVLKSMKILDLFRHVAYHTNKTIRVSGKRPGEKVHEMLINESELMNSGKVGNMYVKIYPYYKKVDEQSDQLKVYESSGSVMDSNSLILYLKRINILR</sequence>
<dbReference type="SUPFAM" id="SSF51735">
    <property type="entry name" value="NAD(P)-binding Rossmann-fold domains"/>
    <property type="match status" value="1"/>
</dbReference>
<feature type="domain" description="Polysaccharide biosynthesis protein CapD-like" evidence="2">
    <location>
        <begin position="6"/>
        <end position="243"/>
    </location>
</feature>
<dbReference type="Pfam" id="PF02719">
    <property type="entry name" value="Polysacc_synt_2"/>
    <property type="match status" value="1"/>
</dbReference>
<dbReference type="InterPro" id="IPR051203">
    <property type="entry name" value="Polysaccharide_Synthase-Rel"/>
</dbReference>
<name>A0A138ZWC6_GONPJ</name>
<dbReference type="Gene3D" id="3.40.50.720">
    <property type="entry name" value="NAD(P)-binding Rossmann-like Domain"/>
    <property type="match status" value="1"/>
</dbReference>
<dbReference type="Proteomes" id="UP000070544">
    <property type="component" value="Unassembled WGS sequence"/>
</dbReference>
<evidence type="ECO:0000256" key="1">
    <source>
        <dbReference type="ARBA" id="ARBA00007430"/>
    </source>
</evidence>
<dbReference type="STRING" id="1344416.A0A138ZWC6"/>
<dbReference type="PANTHER" id="PTHR43318">
    <property type="entry name" value="UDP-N-ACETYLGLUCOSAMINE 4,6-DEHYDRATASE"/>
    <property type="match status" value="1"/>
</dbReference>
<gene>
    <name evidence="3" type="ORF">M427DRAFT_106382</name>
</gene>
<accession>A0A138ZWC6</accession>
<evidence type="ECO:0000313" key="3">
    <source>
        <dbReference type="EMBL" id="KXS08796.1"/>
    </source>
</evidence>
<dbReference type="OrthoDB" id="331544at2759"/>
<dbReference type="OMA" id="HEVMIPK"/>
<organism evidence="3 4">
    <name type="scientific">Gonapodya prolifera (strain JEL478)</name>
    <name type="common">Monoblepharis prolifera</name>
    <dbReference type="NCBI Taxonomy" id="1344416"/>
    <lineage>
        <taxon>Eukaryota</taxon>
        <taxon>Fungi</taxon>
        <taxon>Fungi incertae sedis</taxon>
        <taxon>Chytridiomycota</taxon>
        <taxon>Chytridiomycota incertae sedis</taxon>
        <taxon>Monoblepharidomycetes</taxon>
        <taxon>Monoblepharidales</taxon>
        <taxon>Gonapodyaceae</taxon>
        <taxon>Gonapodya</taxon>
    </lineage>
</organism>
<comment type="similarity">
    <text evidence="1">Belongs to the polysaccharide synthase family.</text>
</comment>
<dbReference type="PANTHER" id="PTHR43318:SF2">
    <property type="entry name" value="UDP-N-ACETYLGLUCOSAMINE 4,6-DEHYDRATASE (INVERTING)"/>
    <property type="match status" value="1"/>
</dbReference>
<evidence type="ECO:0000313" key="4">
    <source>
        <dbReference type="Proteomes" id="UP000070544"/>
    </source>
</evidence>
<reference evidence="3 4" key="1">
    <citation type="journal article" date="2015" name="Genome Biol. Evol.">
        <title>Phylogenomic analyses indicate that early fungi evolved digesting cell walls of algal ancestors of land plants.</title>
        <authorList>
            <person name="Chang Y."/>
            <person name="Wang S."/>
            <person name="Sekimoto S."/>
            <person name="Aerts A.L."/>
            <person name="Choi C."/>
            <person name="Clum A."/>
            <person name="LaButti K.M."/>
            <person name="Lindquist E.A."/>
            <person name="Yee Ngan C."/>
            <person name="Ohm R.A."/>
            <person name="Salamov A.A."/>
            <person name="Grigoriev I.V."/>
            <person name="Spatafora J.W."/>
            <person name="Berbee M.L."/>
        </authorList>
    </citation>
    <scope>NUCLEOTIDE SEQUENCE [LARGE SCALE GENOMIC DNA]</scope>
    <source>
        <strain evidence="3 4">JEL478</strain>
    </source>
</reference>
<keyword evidence="4" id="KW-1185">Reference proteome</keyword>
<evidence type="ECO:0000259" key="2">
    <source>
        <dbReference type="Pfam" id="PF02719"/>
    </source>
</evidence>
<protein>
    <submittedName>
        <fullName evidence="3">Polysaccharide biosynthesis protein CapD</fullName>
    </submittedName>
</protein>
<dbReference type="AlphaFoldDB" id="A0A138ZWC6"/>
<dbReference type="InterPro" id="IPR003869">
    <property type="entry name" value="Polysac_CapD-like"/>
</dbReference>
<proteinExistence type="inferred from homology"/>
<dbReference type="EMBL" id="KQ965985">
    <property type="protein sequence ID" value="KXS08796.1"/>
    <property type="molecule type" value="Genomic_DNA"/>
</dbReference>